<proteinExistence type="predicted"/>
<comment type="caution">
    <text evidence="2">The sequence shown here is derived from an EMBL/GenBank/DDBJ whole genome shotgun (WGS) entry which is preliminary data.</text>
</comment>
<evidence type="ECO:0000313" key="2">
    <source>
        <dbReference type="EMBL" id="KRK23628.1"/>
    </source>
</evidence>
<sequence length="165" mass="18872">MAQERARLIGDVRTIISNKQHEIADVKQKLDRYDNLPSDDAELVRQIKAHKSMLQNNIISLHQEIKDCERRIQSIGNSATSATIEALLKWAYKIAQADNKDYLKRVYATFIDKITFDAKKRTMKIQMCFSGSVIEQIRNYQQEAGVSQVEAPASSYVQKEIIVVV</sequence>
<dbReference type="AlphaFoldDB" id="A0A837R9N5"/>
<name>A0A837R9N5_LACPE</name>
<dbReference type="Proteomes" id="UP000051020">
    <property type="component" value="Unassembled WGS sequence"/>
</dbReference>
<gene>
    <name evidence="2" type="ORF">FD24_GL000833</name>
</gene>
<organism evidence="2 3">
    <name type="scientific">Lactiplantibacillus pentosus DSM 20314</name>
    <dbReference type="NCBI Taxonomy" id="1423791"/>
    <lineage>
        <taxon>Bacteria</taxon>
        <taxon>Bacillati</taxon>
        <taxon>Bacillota</taxon>
        <taxon>Bacilli</taxon>
        <taxon>Lactobacillales</taxon>
        <taxon>Lactobacillaceae</taxon>
        <taxon>Lactiplantibacillus</taxon>
    </lineage>
</organism>
<accession>A0A837R9N5</accession>
<dbReference type="EMBL" id="AZCU01000014">
    <property type="protein sequence ID" value="KRK23628.1"/>
    <property type="molecule type" value="Genomic_DNA"/>
</dbReference>
<reference evidence="2 3" key="1">
    <citation type="journal article" date="2015" name="Genome Announc.">
        <title>Expanding the biotechnology potential of lactobacilli through comparative genomics of 213 strains and associated genera.</title>
        <authorList>
            <person name="Sun Z."/>
            <person name="Harris H.M."/>
            <person name="McCann A."/>
            <person name="Guo C."/>
            <person name="Argimon S."/>
            <person name="Zhang W."/>
            <person name="Yang X."/>
            <person name="Jeffery I.B."/>
            <person name="Cooney J.C."/>
            <person name="Kagawa T.F."/>
            <person name="Liu W."/>
            <person name="Song Y."/>
            <person name="Salvetti E."/>
            <person name="Wrobel A."/>
            <person name="Rasinkangas P."/>
            <person name="Parkhill J."/>
            <person name="Rea M.C."/>
            <person name="O'Sullivan O."/>
            <person name="Ritari J."/>
            <person name="Douillard F.P."/>
            <person name="Paul Ross R."/>
            <person name="Yang R."/>
            <person name="Briner A.E."/>
            <person name="Felis G.E."/>
            <person name="de Vos W.M."/>
            <person name="Barrangou R."/>
            <person name="Klaenhammer T.R."/>
            <person name="Caufield P.W."/>
            <person name="Cui Y."/>
            <person name="Zhang H."/>
            <person name="O'Toole P.W."/>
        </authorList>
    </citation>
    <scope>NUCLEOTIDE SEQUENCE [LARGE SCALE GENOMIC DNA]</scope>
    <source>
        <strain evidence="2 3">DSM 20314</strain>
    </source>
</reference>
<dbReference type="GeneID" id="49392439"/>
<keyword evidence="1" id="KW-0175">Coiled coil</keyword>
<evidence type="ECO:0000313" key="3">
    <source>
        <dbReference type="Proteomes" id="UP000051020"/>
    </source>
</evidence>
<feature type="coiled-coil region" evidence="1">
    <location>
        <begin position="16"/>
        <end position="71"/>
    </location>
</feature>
<protein>
    <submittedName>
        <fullName evidence="2">Uncharacterized protein</fullName>
    </submittedName>
</protein>
<dbReference type="RefSeq" id="WP_133281403.1">
    <property type="nucleotide sequence ID" value="NZ_AZCU01000014.1"/>
</dbReference>
<evidence type="ECO:0000256" key="1">
    <source>
        <dbReference type="SAM" id="Coils"/>
    </source>
</evidence>